<dbReference type="Gene3D" id="1.25.40.10">
    <property type="entry name" value="Tetratricopeptide repeat domain"/>
    <property type="match status" value="1"/>
</dbReference>
<evidence type="ECO:0008006" key="6">
    <source>
        <dbReference type="Google" id="ProtNLM"/>
    </source>
</evidence>
<dbReference type="AlphaFoldDB" id="A0A814ELQ5"/>
<dbReference type="EMBL" id="CAJOBC010002654">
    <property type="protein sequence ID" value="CAF3744230.1"/>
    <property type="molecule type" value="Genomic_DNA"/>
</dbReference>
<dbReference type="SUPFAM" id="SSF48452">
    <property type="entry name" value="TPR-like"/>
    <property type="match status" value="1"/>
</dbReference>
<sequence length="180" mass="21430">MYYYWAHVYHSKGKYEEAITYCQWARLLERRSLPQSNMAYARALDCLGAIYLEFGNRARALYFHARTSAIYHRSLPKNHYIFGFHFNHLVELYWQNRQYESALQLLTNTLTFIKKALPPDYPCEAQALHVTGLVHRSLNNRGQVIDYFKQSLQMRVSFQGNDHPYVARTFRQVEKTRILI</sequence>
<dbReference type="Proteomes" id="UP000663829">
    <property type="component" value="Unassembled WGS sequence"/>
</dbReference>
<protein>
    <recommendedName>
        <fullName evidence="6">Tetratricopeptide repeat protein</fullName>
    </recommendedName>
</protein>
<evidence type="ECO:0000313" key="4">
    <source>
        <dbReference type="EMBL" id="CAF3744230.1"/>
    </source>
</evidence>
<dbReference type="SMART" id="SM00028">
    <property type="entry name" value="TPR"/>
    <property type="match status" value="3"/>
</dbReference>
<dbReference type="InterPro" id="IPR011990">
    <property type="entry name" value="TPR-like_helical_dom_sf"/>
</dbReference>
<evidence type="ECO:0000313" key="5">
    <source>
        <dbReference type="Proteomes" id="UP000663829"/>
    </source>
</evidence>
<keyword evidence="1" id="KW-0677">Repeat</keyword>
<accession>A0A814ELQ5</accession>
<comment type="caution">
    <text evidence="3">The sequence shown here is derived from an EMBL/GenBank/DDBJ whole genome shotgun (WGS) entry which is preliminary data.</text>
</comment>
<evidence type="ECO:0000256" key="1">
    <source>
        <dbReference type="ARBA" id="ARBA00022737"/>
    </source>
</evidence>
<keyword evidence="2" id="KW-0802">TPR repeat</keyword>
<gene>
    <name evidence="3" type="ORF">GPM918_LOCUS12245</name>
    <name evidence="4" type="ORF">SRO942_LOCUS12246</name>
</gene>
<dbReference type="OrthoDB" id="39271at2759"/>
<dbReference type="InterPro" id="IPR019734">
    <property type="entry name" value="TPR_rpt"/>
</dbReference>
<name>A0A814ELQ5_9BILA</name>
<dbReference type="EMBL" id="CAJNOQ010002654">
    <property type="protein sequence ID" value="CAF0971198.1"/>
    <property type="molecule type" value="Genomic_DNA"/>
</dbReference>
<evidence type="ECO:0000256" key="2">
    <source>
        <dbReference type="ARBA" id="ARBA00022803"/>
    </source>
</evidence>
<dbReference type="Pfam" id="PF13424">
    <property type="entry name" value="TPR_12"/>
    <property type="match status" value="1"/>
</dbReference>
<dbReference type="Pfam" id="PF13374">
    <property type="entry name" value="TPR_10"/>
    <property type="match status" value="1"/>
</dbReference>
<organism evidence="3 5">
    <name type="scientific">Didymodactylos carnosus</name>
    <dbReference type="NCBI Taxonomy" id="1234261"/>
    <lineage>
        <taxon>Eukaryota</taxon>
        <taxon>Metazoa</taxon>
        <taxon>Spiralia</taxon>
        <taxon>Gnathifera</taxon>
        <taxon>Rotifera</taxon>
        <taxon>Eurotatoria</taxon>
        <taxon>Bdelloidea</taxon>
        <taxon>Philodinida</taxon>
        <taxon>Philodinidae</taxon>
        <taxon>Didymodactylos</taxon>
    </lineage>
</organism>
<dbReference type="Proteomes" id="UP000681722">
    <property type="component" value="Unassembled WGS sequence"/>
</dbReference>
<evidence type="ECO:0000313" key="3">
    <source>
        <dbReference type="EMBL" id="CAF0971198.1"/>
    </source>
</evidence>
<dbReference type="PANTHER" id="PTHR45641:SF19">
    <property type="entry name" value="NEPHROCYSTIN-3"/>
    <property type="match status" value="1"/>
</dbReference>
<dbReference type="PANTHER" id="PTHR45641">
    <property type="entry name" value="TETRATRICOPEPTIDE REPEAT PROTEIN (AFU_ORTHOLOGUE AFUA_6G03870)"/>
    <property type="match status" value="1"/>
</dbReference>
<proteinExistence type="predicted"/>
<keyword evidence="5" id="KW-1185">Reference proteome</keyword>
<dbReference type="Pfam" id="PF13181">
    <property type="entry name" value="TPR_8"/>
    <property type="match status" value="1"/>
</dbReference>
<reference evidence="3" key="1">
    <citation type="submission" date="2021-02" db="EMBL/GenBank/DDBJ databases">
        <authorList>
            <person name="Nowell W R."/>
        </authorList>
    </citation>
    <scope>NUCLEOTIDE SEQUENCE</scope>
</reference>